<dbReference type="PROSITE" id="PS51183">
    <property type="entry name" value="JMJN"/>
    <property type="match status" value="1"/>
</dbReference>
<dbReference type="SUPFAM" id="SSF57903">
    <property type="entry name" value="FYVE/PHD zinc finger"/>
    <property type="match status" value="3"/>
</dbReference>
<dbReference type="CDD" id="cd15489">
    <property type="entry name" value="PHD_SF"/>
    <property type="match status" value="1"/>
</dbReference>
<feature type="region of interest" description="Disordered" evidence="14">
    <location>
        <begin position="1756"/>
        <end position="1889"/>
    </location>
</feature>
<dbReference type="SMART" id="SM00545">
    <property type="entry name" value="JmjN"/>
    <property type="match status" value="1"/>
</dbReference>
<evidence type="ECO:0000259" key="17">
    <source>
        <dbReference type="PROSITE" id="PS51183"/>
    </source>
</evidence>
<dbReference type="STRING" id="401625.A0A0P1BJ15"/>
<dbReference type="Pfam" id="PF21323">
    <property type="entry name" value="KDM5_C-hel"/>
    <property type="match status" value="1"/>
</dbReference>
<dbReference type="SUPFAM" id="SSF51197">
    <property type="entry name" value="Clavaminate synthase-like"/>
    <property type="match status" value="1"/>
</dbReference>
<comment type="catalytic activity">
    <reaction evidence="12">
        <text>N(6),N(6),N(6)-trimethyl-L-lysyl(4)-[histone H3] + 3 2-oxoglutarate + 3 O2 = L-lysyl(4)-[histone H3] + 3 formaldehyde + 3 succinate + 3 CO2</text>
        <dbReference type="Rhea" id="RHEA:60208"/>
        <dbReference type="Rhea" id="RHEA-COMP:15537"/>
        <dbReference type="Rhea" id="RHEA-COMP:15547"/>
        <dbReference type="ChEBI" id="CHEBI:15379"/>
        <dbReference type="ChEBI" id="CHEBI:16526"/>
        <dbReference type="ChEBI" id="CHEBI:16810"/>
        <dbReference type="ChEBI" id="CHEBI:16842"/>
        <dbReference type="ChEBI" id="CHEBI:29969"/>
        <dbReference type="ChEBI" id="CHEBI:30031"/>
        <dbReference type="ChEBI" id="CHEBI:61961"/>
        <dbReference type="EC" id="1.14.11.67"/>
    </reaction>
</comment>
<dbReference type="InterPro" id="IPR003349">
    <property type="entry name" value="JmjN"/>
</dbReference>
<dbReference type="InterPro" id="IPR003347">
    <property type="entry name" value="JmjC_dom"/>
</dbReference>
<dbReference type="SMART" id="SM00249">
    <property type="entry name" value="PHD"/>
    <property type="match status" value="3"/>
</dbReference>
<dbReference type="GO" id="GO:0008270">
    <property type="term" value="F:zinc ion binding"/>
    <property type="evidence" value="ECO:0007669"/>
    <property type="project" value="UniProtKB-KW"/>
</dbReference>
<dbReference type="Pfam" id="PF02928">
    <property type="entry name" value="zf-C5HC2"/>
    <property type="match status" value="1"/>
</dbReference>
<feature type="domain" description="ARID" evidence="16">
    <location>
        <begin position="441"/>
        <end position="534"/>
    </location>
</feature>
<feature type="domain" description="JmjC" evidence="18">
    <location>
        <begin position="853"/>
        <end position="1019"/>
    </location>
</feature>
<dbReference type="Gene3D" id="3.30.40.10">
    <property type="entry name" value="Zinc/RING finger domain, C3HC4 (zinc finger)"/>
    <property type="match status" value="3"/>
</dbReference>
<dbReference type="GO" id="GO:0006355">
    <property type="term" value="P:regulation of DNA-templated transcription"/>
    <property type="evidence" value="ECO:0007669"/>
    <property type="project" value="TreeGrafter"/>
</dbReference>
<feature type="region of interest" description="Disordered" evidence="14">
    <location>
        <begin position="1"/>
        <end position="219"/>
    </location>
</feature>
<feature type="region of interest" description="Disordered" evidence="14">
    <location>
        <begin position="2064"/>
        <end position="2144"/>
    </location>
</feature>
<keyword evidence="19" id="KW-0238">DNA-binding</keyword>
<dbReference type="Gene3D" id="1.10.150.60">
    <property type="entry name" value="ARID DNA-binding domain"/>
    <property type="match status" value="1"/>
</dbReference>
<feature type="compositionally biased region" description="Basic and acidic residues" evidence="14">
    <location>
        <begin position="273"/>
        <end position="286"/>
    </location>
</feature>
<feature type="domain" description="PHD-type" evidence="15">
    <location>
        <begin position="675"/>
        <end position="725"/>
    </location>
</feature>
<dbReference type="Pfam" id="PF02373">
    <property type="entry name" value="JmjC"/>
    <property type="match status" value="1"/>
</dbReference>
<evidence type="ECO:0000256" key="7">
    <source>
        <dbReference type="ARBA" id="ARBA00022771"/>
    </source>
</evidence>
<evidence type="ECO:0000256" key="12">
    <source>
        <dbReference type="ARBA" id="ARBA00048734"/>
    </source>
</evidence>
<evidence type="ECO:0000256" key="8">
    <source>
        <dbReference type="ARBA" id="ARBA00022833"/>
    </source>
</evidence>
<dbReference type="InterPro" id="IPR013083">
    <property type="entry name" value="Znf_RING/FYVE/PHD"/>
</dbReference>
<evidence type="ECO:0000256" key="10">
    <source>
        <dbReference type="ARBA" id="ARBA00023004"/>
    </source>
</evidence>
<feature type="region of interest" description="Disordered" evidence="14">
    <location>
        <begin position="1242"/>
        <end position="1271"/>
    </location>
</feature>
<evidence type="ECO:0000256" key="2">
    <source>
        <dbReference type="ARBA" id="ARBA00004123"/>
    </source>
</evidence>
<evidence type="ECO:0000259" key="18">
    <source>
        <dbReference type="PROSITE" id="PS51184"/>
    </source>
</evidence>
<feature type="compositionally biased region" description="Basic and acidic residues" evidence="14">
    <location>
        <begin position="1249"/>
        <end position="1266"/>
    </location>
</feature>
<dbReference type="Gene3D" id="2.60.120.650">
    <property type="entry name" value="Cupin"/>
    <property type="match status" value="1"/>
</dbReference>
<dbReference type="InterPro" id="IPR013637">
    <property type="entry name" value="Lys_sp_deMease-like_dom"/>
</dbReference>
<keyword evidence="5" id="KW-0479">Metal-binding</keyword>
<dbReference type="SMART" id="SM00558">
    <property type="entry name" value="JmjC"/>
    <property type="match status" value="1"/>
</dbReference>
<evidence type="ECO:0000256" key="14">
    <source>
        <dbReference type="SAM" id="MobiDB-lite"/>
    </source>
</evidence>
<accession>A0A0P1BJ15</accession>
<dbReference type="PANTHER" id="PTHR10694">
    <property type="entry name" value="LYSINE-SPECIFIC DEMETHYLASE"/>
    <property type="match status" value="1"/>
</dbReference>
<feature type="region of interest" description="Disordered" evidence="14">
    <location>
        <begin position="332"/>
        <end position="361"/>
    </location>
</feature>
<dbReference type="InterPro" id="IPR036431">
    <property type="entry name" value="ARID_dom_sf"/>
</dbReference>
<dbReference type="FunFam" id="1.10.150.60:FF:000016">
    <property type="entry name" value="Putative Lysine-specific demethylase 5B"/>
    <property type="match status" value="1"/>
</dbReference>
<dbReference type="InterPro" id="IPR019786">
    <property type="entry name" value="Zinc_finger_PHD-type_CS"/>
</dbReference>
<dbReference type="InterPro" id="IPR011011">
    <property type="entry name" value="Znf_FYVE_PHD"/>
</dbReference>
<keyword evidence="6" id="KW-0677">Repeat</keyword>
<comment type="subcellular location">
    <subcellularLocation>
        <location evidence="2">Nucleus</location>
    </subcellularLocation>
</comment>
<evidence type="ECO:0000313" key="20">
    <source>
        <dbReference type="Proteomes" id="UP000054845"/>
    </source>
</evidence>
<feature type="region of interest" description="Disordered" evidence="14">
    <location>
        <begin position="2249"/>
        <end position="2357"/>
    </location>
</feature>
<dbReference type="SMART" id="SM01014">
    <property type="entry name" value="ARID"/>
    <property type="match status" value="1"/>
</dbReference>
<dbReference type="GO" id="GO:0003677">
    <property type="term" value="F:DNA binding"/>
    <property type="evidence" value="ECO:0007669"/>
    <property type="project" value="UniProtKB-KW"/>
</dbReference>
<feature type="compositionally biased region" description="Polar residues" evidence="14">
    <location>
        <begin position="340"/>
        <end position="353"/>
    </location>
</feature>
<evidence type="ECO:0000256" key="5">
    <source>
        <dbReference type="ARBA" id="ARBA00022723"/>
    </source>
</evidence>
<dbReference type="InterPro" id="IPR004198">
    <property type="entry name" value="Znf_C5HC2"/>
</dbReference>
<evidence type="ECO:0000313" key="19">
    <source>
        <dbReference type="EMBL" id="CEH16103.1"/>
    </source>
</evidence>
<feature type="compositionally biased region" description="Basic and acidic residues" evidence="14">
    <location>
        <begin position="2120"/>
        <end position="2133"/>
    </location>
</feature>
<feature type="compositionally biased region" description="Polar residues" evidence="14">
    <location>
        <begin position="1810"/>
        <end position="1823"/>
    </location>
</feature>
<sequence length="2357" mass="259692">MTGAQDTGQAAADNAAPMSGNSPKAPTSAQANAQGGEAAQKHEKHYSIAEVSKAVGAQSSTPSAMKGPRSVSSSSDRPQVLSSSTSPPTKIASADAQSARQVAPRTPQSASSSAGTSREVQAGPSTRLLASEPSPATPAIASASARPASFYSSTSYGEPLAPPASIKTSASAHLDGVEDAASEDAPNKQIDEEPDSTSRQGQTFDDVDQGNASSASTPTSYRIQKAAAAAIDAAAAKLARIEPTFITSRDFAPQLNGDRTEDSDPHYQAPKEGGMKRRNKDDELPNGKDGSSDASAFSTAHVKGDPAMHPTRKAALRIVQQGTLPPLPFNNAKVEDGQSEPYTGTSTIPTRFSTPRHPPPRQRERLFELEEAPTFYPTWQDFADPMRYIEWVASSDGGRGKEYGIVKIVPPQGWNPEFALDQELFSFRTRVQRLNSLSADARASLNYQEQLQKFHAQQGHARVSIPIVDRRPVDLYSLKLIVAELGGPETVVRNRKWSDVTRKLGYADSDANHLAAQVKAAYYKIIHPFEKFLLSAKEQVRQASNNTSPAGVPGTASAVAALNMRSTPMPTSQQNQTDFPSVQSAHPTDGQSTLTWAELTPAERELWAIEDADAASSSKRRSTRRRTDYTAVAGLKGSTNGKSTRRKKSTGAGGMSRAEHQAAEEDLILLPGAEEQMCEICLRGDDGMEMLLCDECNRGYHMYCLDPPLTSVPKSQWFCPPCLVGTGNDFGFDDGETHTLHSFWKRADAFRSDWWAKRSGAIWKPAAEPEREGSVTDMFVEDVDAAKPGPLSNGLTRPIAGTNLRVAEDDVEREFWRLIEDPNETVEVEYGADIHSTAHGSALPTLETCPLSSYARDGWNLNNLPILSGSLLRYIKSDISGMTVPWIYVGMMFSTFCWHNEDHYTYSINYQHWGDTKTWYGIPGVDAQKFEEAMRRAAPDLFETSPDLLFQLVTMMSPAKLKREGVRVYACDQRANELVITFPKAYHSGFNQGFNLNEAVNFALPDWLDRDLECVQRYQRFSKQPVFSHDELVVTIYQHSQVTETAMWLHSAFAEVVNREISGRKALRDRLVMLEEEVYDKDRPEKDTQCTHCKCFCYLAQVTTEGTTSIACLDHVEEVHGSDVTEKRLLRMRFSDDNLESMLVKVSERAEAPRQWEKRFKKLLRSHARPPLKSLRNILAEGERLPFAVRQVEELRDFIEQAQEWVDSATAIITRKGKRQSTMTASIGGPPSLTTRRASRAIVKASASPDHRSLGEGKEDASRDTDGPPSPKAVYTLLEESIALPFDAPEISQLRDLVSQIAHMRGDAAELIKREMDAPDDSEEPPMDAIQAMLDEGESINVALPELQELSRIKLVRQWFKEMDEIHANFINLDEVEELLAEAAEGRIPETQAYHADLLRRRELGREWKAFALHVLDGTELIRQRDLEHLTTTSNEVAVVPELHQRAEALLKKAREYQKLVETVFEGMAEPRPGHAVPIGNLDQLPEARRIVKLIKAARLHIGGARVLAEGIDLYDEWNERLQDLLETTFAQKRAMSPESTSAQLDQFFKQIRESTELDDEVPPESGFAATQRQCVCRTTEDINGPDTVQCEECMSKYHLECLKMEAKEIPKHKSWFCPVCQPQKLPKLLAQRRAISLRDVTALACDARYEPHCFQFPPKDLLAFGEAEQRATRLHRIAYDFLVPKPAPTYRPNELMFRHILRKAIGCPVDPPAPNGAPTVAIISQVLFNLHGLDGQGNPVPGIIPRPNISVLKTGRYAGSPTSRPALPVYGARTMPSNQSTSASPSAARPNSGVTTSHATPHAVHTSREPTNAPNASGSTAKDAQRPPSLGQSAAAAHEHPPSFDEDMPASFSGLDDVPAPLAGDDDDPAPVPGEEAKSAEPEYIDPRKRKRGKRAKLIFAEEVGSYVPINGERVYCICKKAESGAMISCDRCMAWYHCNCVFVDDSADLPEGKWLCPLCCVKTERKYPHAEVKVRESGVTDPNLFLDVRATLRSQKRPISKFQVWSTVSESRRLVLHLESWYPAVAVDHQAEPAAKKARRTFVRAPGPASASTAELWAAHGSPGHAEAQLPETHTPLQYPPPSHRGNEARLSGAPSELGFGAAHHHAGGNAVPMHPQRGYEHGSMLDRQPDMHPTPMPLPIPGDSRSAHLVADPALREAQMRAEREAQAQREAKERHRAGMANLYSRGVTDAMIEKWYVGWSGKNLVYPRYDEFGNLTEMDLGTHIVLAPDDQDGTKFMERLLENERAMPYEPSPRSSLRALPPPPPRRDPTRSPSQAPSLPRTLHGVISQAPPLPSSAQSLMQGSNQIGATPENYGSPALPPLSTGDLSGDPRAGRSSLPPPLLPPTSNQEPQH</sequence>
<evidence type="ECO:0000256" key="13">
    <source>
        <dbReference type="PROSITE-ProRule" id="PRU00146"/>
    </source>
</evidence>
<evidence type="ECO:0000259" key="15">
    <source>
        <dbReference type="PROSITE" id="PS50016"/>
    </source>
</evidence>
<feature type="compositionally biased region" description="Polar residues" evidence="14">
    <location>
        <begin position="1776"/>
        <end position="1786"/>
    </location>
</feature>
<dbReference type="PROSITE" id="PS51011">
    <property type="entry name" value="ARID"/>
    <property type="match status" value="1"/>
</dbReference>
<feature type="compositionally biased region" description="Polar residues" evidence="14">
    <location>
        <begin position="210"/>
        <end position="219"/>
    </location>
</feature>
<evidence type="ECO:0000259" key="16">
    <source>
        <dbReference type="PROSITE" id="PS51011"/>
    </source>
</evidence>
<dbReference type="Pfam" id="PF01388">
    <property type="entry name" value="ARID"/>
    <property type="match status" value="1"/>
</dbReference>
<dbReference type="Pfam" id="PF08429">
    <property type="entry name" value="PLU-1"/>
    <property type="match status" value="1"/>
</dbReference>
<dbReference type="SMART" id="SM00501">
    <property type="entry name" value="BRIGHT"/>
    <property type="match status" value="1"/>
</dbReference>
<keyword evidence="10" id="KW-0408">Iron</keyword>
<protein>
    <recommendedName>
        <fullName evidence="4">[histone H3]-trimethyl-L-lysine(4) demethylase</fullName>
        <ecNumber evidence="4">1.14.11.67</ecNumber>
    </recommendedName>
</protein>
<dbReference type="Pfam" id="PF02375">
    <property type="entry name" value="JmjN"/>
    <property type="match status" value="1"/>
</dbReference>
<feature type="compositionally biased region" description="Polar residues" evidence="14">
    <location>
        <begin position="19"/>
        <end position="28"/>
    </location>
</feature>
<dbReference type="EC" id="1.14.11.67" evidence="4"/>
<reference evidence="19 20" key="1">
    <citation type="submission" date="2014-09" db="EMBL/GenBank/DDBJ databases">
        <authorList>
            <person name="Magalhaes I.L.F."/>
            <person name="Oliveira U."/>
            <person name="Santos F.R."/>
            <person name="Vidigal T.H.D.A."/>
            <person name="Brescovit A.D."/>
            <person name="Santos A.J."/>
        </authorList>
    </citation>
    <scope>NUCLEOTIDE SEQUENCE [LARGE SCALE GENOMIC DNA]</scope>
</reference>
<feature type="domain" description="PHD-type" evidence="15">
    <location>
        <begin position="1572"/>
        <end position="1624"/>
    </location>
</feature>
<comment type="cofactor">
    <cofactor evidence="1">
        <name>Fe(2+)</name>
        <dbReference type="ChEBI" id="CHEBI:29033"/>
    </cofactor>
</comment>
<dbReference type="PROSITE" id="PS01359">
    <property type="entry name" value="ZF_PHD_1"/>
    <property type="match status" value="3"/>
</dbReference>
<feature type="compositionally biased region" description="Basic and acidic residues" evidence="14">
    <location>
        <begin position="1876"/>
        <end position="1888"/>
    </location>
</feature>
<evidence type="ECO:0000256" key="1">
    <source>
        <dbReference type="ARBA" id="ARBA00001954"/>
    </source>
</evidence>
<dbReference type="CDD" id="cd16100">
    <property type="entry name" value="ARID"/>
    <property type="match status" value="1"/>
</dbReference>
<dbReference type="PROSITE" id="PS51184">
    <property type="entry name" value="JMJC"/>
    <property type="match status" value="1"/>
</dbReference>
<evidence type="ECO:0000256" key="3">
    <source>
        <dbReference type="ARBA" id="ARBA00006801"/>
    </source>
</evidence>
<dbReference type="GO" id="GO:0034647">
    <property type="term" value="F:histone H3K4me/H3K4me2/H3K4me3 demethylase activity"/>
    <property type="evidence" value="ECO:0007669"/>
    <property type="project" value="UniProtKB-EC"/>
</dbReference>
<feature type="region of interest" description="Disordered" evidence="14">
    <location>
        <begin position="242"/>
        <end position="308"/>
    </location>
</feature>
<dbReference type="CDD" id="cd15543">
    <property type="entry name" value="PHD_RSF1"/>
    <property type="match status" value="1"/>
</dbReference>
<keyword evidence="7 13" id="KW-0863">Zinc-finger</keyword>
<dbReference type="SUPFAM" id="SSF46774">
    <property type="entry name" value="ARID-like"/>
    <property type="match status" value="1"/>
</dbReference>
<feature type="region of interest" description="Disordered" evidence="14">
    <location>
        <begin position="613"/>
        <end position="661"/>
    </location>
</feature>
<dbReference type="Pfam" id="PF00628">
    <property type="entry name" value="PHD"/>
    <property type="match status" value="3"/>
</dbReference>
<proteinExistence type="inferred from homology"/>
<feature type="domain" description="PHD-type" evidence="15">
    <location>
        <begin position="1915"/>
        <end position="1964"/>
    </location>
</feature>
<keyword evidence="20" id="KW-1185">Reference proteome</keyword>
<dbReference type="GO" id="GO:0005634">
    <property type="term" value="C:nucleus"/>
    <property type="evidence" value="ECO:0007669"/>
    <property type="project" value="UniProtKB-SubCell"/>
</dbReference>
<evidence type="ECO:0000256" key="9">
    <source>
        <dbReference type="ARBA" id="ARBA00023002"/>
    </source>
</evidence>
<keyword evidence="9" id="KW-0560">Oxidoreductase</keyword>
<comment type="similarity">
    <text evidence="3">Belongs to the JARID1 histone demethylase family.</text>
</comment>
<evidence type="ECO:0000256" key="11">
    <source>
        <dbReference type="ARBA" id="ARBA00023242"/>
    </source>
</evidence>
<evidence type="ECO:0000256" key="4">
    <source>
        <dbReference type="ARBA" id="ARBA00012902"/>
    </source>
</evidence>
<feature type="compositionally biased region" description="Polar residues" evidence="14">
    <location>
        <begin position="95"/>
        <end position="119"/>
    </location>
</feature>
<feature type="compositionally biased region" description="Low complexity" evidence="14">
    <location>
        <begin position="29"/>
        <end position="38"/>
    </location>
</feature>
<dbReference type="EMBL" id="CCYA01000278">
    <property type="protein sequence ID" value="CEH16103.1"/>
    <property type="molecule type" value="Genomic_DNA"/>
</dbReference>
<dbReference type="GO" id="GO:0000785">
    <property type="term" value="C:chromatin"/>
    <property type="evidence" value="ECO:0007669"/>
    <property type="project" value="TreeGrafter"/>
</dbReference>
<dbReference type="InterPro" id="IPR001606">
    <property type="entry name" value="ARID_dom"/>
</dbReference>
<feature type="region of interest" description="Disordered" evidence="14">
    <location>
        <begin position="567"/>
        <end position="591"/>
    </location>
</feature>
<dbReference type="OrthoDB" id="1678912at2759"/>
<dbReference type="InterPro" id="IPR048615">
    <property type="entry name" value="KDM5_C-hel"/>
</dbReference>
<feature type="region of interest" description="Disordered" evidence="14">
    <location>
        <begin position="1217"/>
        <end position="1236"/>
    </location>
</feature>
<dbReference type="PANTHER" id="PTHR10694:SF33">
    <property type="entry name" value="LYSINE-SPECIFIC DEMETHYLASE 5"/>
    <property type="match status" value="1"/>
</dbReference>
<feature type="domain" description="JmjN" evidence="17">
    <location>
        <begin position="372"/>
        <end position="417"/>
    </location>
</feature>
<organism evidence="19 20">
    <name type="scientific">Ceraceosorus bombacis</name>
    <dbReference type="NCBI Taxonomy" id="401625"/>
    <lineage>
        <taxon>Eukaryota</taxon>
        <taxon>Fungi</taxon>
        <taxon>Dikarya</taxon>
        <taxon>Basidiomycota</taxon>
        <taxon>Ustilaginomycotina</taxon>
        <taxon>Exobasidiomycetes</taxon>
        <taxon>Ceraceosorales</taxon>
        <taxon>Ceraceosoraceae</taxon>
        <taxon>Ceraceosorus</taxon>
    </lineage>
</organism>
<dbReference type="InterPro" id="IPR001965">
    <property type="entry name" value="Znf_PHD"/>
</dbReference>
<dbReference type="Proteomes" id="UP000054845">
    <property type="component" value="Unassembled WGS sequence"/>
</dbReference>
<feature type="compositionally biased region" description="Low complexity" evidence="14">
    <location>
        <begin position="130"/>
        <end position="149"/>
    </location>
</feature>
<dbReference type="PROSITE" id="PS50016">
    <property type="entry name" value="ZF_PHD_2"/>
    <property type="match status" value="3"/>
</dbReference>
<keyword evidence="8" id="KW-0862">Zinc</keyword>
<dbReference type="InterPro" id="IPR019787">
    <property type="entry name" value="Znf_PHD-finger"/>
</dbReference>
<feature type="compositionally biased region" description="Polar residues" evidence="14">
    <location>
        <begin position="70"/>
        <end position="88"/>
    </location>
</feature>
<evidence type="ECO:0000256" key="6">
    <source>
        <dbReference type="ARBA" id="ARBA00022737"/>
    </source>
</evidence>
<keyword evidence="11" id="KW-0539">Nucleus</keyword>
<name>A0A0P1BJ15_9BASI</name>